<dbReference type="Gene3D" id="2.170.130.10">
    <property type="entry name" value="TonB-dependent receptor, plug domain"/>
    <property type="match status" value="1"/>
</dbReference>
<feature type="signal peptide" evidence="9">
    <location>
        <begin position="1"/>
        <end position="19"/>
    </location>
</feature>
<dbReference type="PROSITE" id="PS52016">
    <property type="entry name" value="TONB_DEPENDENT_REC_3"/>
    <property type="match status" value="1"/>
</dbReference>
<dbReference type="SUPFAM" id="SSF49464">
    <property type="entry name" value="Carboxypeptidase regulatory domain-like"/>
    <property type="match status" value="1"/>
</dbReference>
<dbReference type="InterPro" id="IPR039426">
    <property type="entry name" value="TonB-dep_rcpt-like"/>
</dbReference>
<dbReference type="InterPro" id="IPR037066">
    <property type="entry name" value="Plug_dom_sf"/>
</dbReference>
<dbReference type="GO" id="GO:0009279">
    <property type="term" value="C:cell outer membrane"/>
    <property type="evidence" value="ECO:0007669"/>
    <property type="project" value="UniProtKB-SubCell"/>
</dbReference>
<dbReference type="SUPFAM" id="SSF56935">
    <property type="entry name" value="Porins"/>
    <property type="match status" value="1"/>
</dbReference>
<proteinExistence type="inferred from homology"/>
<evidence type="ECO:0000256" key="5">
    <source>
        <dbReference type="ARBA" id="ARBA00023136"/>
    </source>
</evidence>
<organism evidence="12 13">
    <name type="scientific">Daejeonella rubra</name>
    <dbReference type="NCBI Taxonomy" id="990371"/>
    <lineage>
        <taxon>Bacteria</taxon>
        <taxon>Pseudomonadati</taxon>
        <taxon>Bacteroidota</taxon>
        <taxon>Sphingobacteriia</taxon>
        <taxon>Sphingobacteriales</taxon>
        <taxon>Sphingobacteriaceae</taxon>
        <taxon>Daejeonella</taxon>
    </lineage>
</organism>
<dbReference type="STRING" id="990371.SAMN05421813_11148"/>
<accession>A0A1G9SVR2</accession>
<keyword evidence="13" id="KW-1185">Reference proteome</keyword>
<keyword evidence="4 7" id="KW-0812">Transmembrane</keyword>
<evidence type="ECO:0000313" key="13">
    <source>
        <dbReference type="Proteomes" id="UP000199226"/>
    </source>
</evidence>
<evidence type="ECO:0000256" key="7">
    <source>
        <dbReference type="PROSITE-ProRule" id="PRU01360"/>
    </source>
</evidence>
<protein>
    <submittedName>
        <fullName evidence="12">TonB-linked outer membrane protein, SusC/RagA family</fullName>
    </submittedName>
</protein>
<dbReference type="InterPro" id="IPR008969">
    <property type="entry name" value="CarboxyPept-like_regulatory"/>
</dbReference>
<dbReference type="Pfam" id="PF13715">
    <property type="entry name" value="CarbopepD_reg_2"/>
    <property type="match status" value="1"/>
</dbReference>
<dbReference type="Proteomes" id="UP000199226">
    <property type="component" value="Unassembled WGS sequence"/>
</dbReference>
<dbReference type="InterPro" id="IPR023996">
    <property type="entry name" value="TonB-dep_OMP_SusC/RagA"/>
</dbReference>
<gene>
    <name evidence="12" type="ORF">SAMN05421813_11148</name>
</gene>
<feature type="chain" id="PRO_5011736117" evidence="9">
    <location>
        <begin position="20"/>
        <end position="1114"/>
    </location>
</feature>
<evidence type="ECO:0000256" key="2">
    <source>
        <dbReference type="ARBA" id="ARBA00022448"/>
    </source>
</evidence>
<keyword evidence="3 7" id="KW-1134">Transmembrane beta strand</keyword>
<keyword evidence="9" id="KW-0732">Signal</keyword>
<reference evidence="13" key="1">
    <citation type="submission" date="2016-10" db="EMBL/GenBank/DDBJ databases">
        <authorList>
            <person name="Varghese N."/>
            <person name="Submissions S."/>
        </authorList>
    </citation>
    <scope>NUCLEOTIDE SEQUENCE [LARGE SCALE GENOMIC DNA]</scope>
    <source>
        <strain evidence="13">DSM 24536</strain>
    </source>
</reference>
<evidence type="ECO:0000256" key="4">
    <source>
        <dbReference type="ARBA" id="ARBA00022692"/>
    </source>
</evidence>
<name>A0A1G9SVR2_9SPHI</name>
<comment type="similarity">
    <text evidence="7">Belongs to the TonB-dependent receptor family.</text>
</comment>
<evidence type="ECO:0000259" key="11">
    <source>
        <dbReference type="Pfam" id="PF07715"/>
    </source>
</evidence>
<evidence type="ECO:0000256" key="3">
    <source>
        <dbReference type="ARBA" id="ARBA00022452"/>
    </source>
</evidence>
<dbReference type="RefSeq" id="WP_176767659.1">
    <property type="nucleotide sequence ID" value="NZ_FNHH01000011.1"/>
</dbReference>
<dbReference type="EMBL" id="FNHH01000011">
    <property type="protein sequence ID" value="SDM39521.1"/>
    <property type="molecule type" value="Genomic_DNA"/>
</dbReference>
<dbReference type="Gene3D" id="2.60.40.1120">
    <property type="entry name" value="Carboxypeptidase-like, regulatory domain"/>
    <property type="match status" value="1"/>
</dbReference>
<dbReference type="InterPro" id="IPR036942">
    <property type="entry name" value="Beta-barrel_TonB_sf"/>
</dbReference>
<evidence type="ECO:0000259" key="10">
    <source>
        <dbReference type="Pfam" id="PF07660"/>
    </source>
</evidence>
<comment type="subcellular location">
    <subcellularLocation>
        <location evidence="1 7">Cell outer membrane</location>
        <topology evidence="1 7">Multi-pass membrane protein</topology>
    </subcellularLocation>
</comment>
<dbReference type="Pfam" id="PF07715">
    <property type="entry name" value="Plug"/>
    <property type="match status" value="1"/>
</dbReference>
<dbReference type="AlphaFoldDB" id="A0A1G9SVR2"/>
<sequence>MIKLIFVLLITAFLQVSSAESFSQTVSLKFKNAKLETVLKEIGTQTGYDLVYITPLINEAKPVSINVNNAPLRDVLEKSFSNQSLTYTISNNTIIVQQKSSAFLPDALIDIKKLTEKALPSEVKGLVTDSKGEGLIGVSIKVKGTEIGVSTDVNGRYSITVPDGSTVLVFTYVGYTTKEVAISGRTSMDVQLEESSETLQEVVVVGYGTQKKSDLTGSVVSVTAKDIKDQAFSNINQALQGKVAGVTFTSTSGDPGEGVNVRIRGLNTFGSSGPLYVVDGMPMEAGDINSINPNDIESTTVLKDGSAAAIYGSRSANGVIILTTKSGGNKAPQVSFNSYYGIQSFNKFIPLLNSQQMADVINEAHVNGNFFPLQPAMNDPNNLKTSTDWQDEAINPAPIQDHSISVSGGNPNAKYAISGGVFDQESVLAFRTFKRYYSRVKTEFKIGKLTVGQSLIASRDQGLNLNFGNNLDLAYMMGAAPTMPVYDPNNDSGYAGPSPAVTGVNNRDNILGRRDMNRAYTWNNKLLGSAYASYKILPDLEFKLNAGLNFGNRRFKNYVPQFQMNNRGSNVRSLTERLSESYEYLIENTLTYNKVIAKNYRVNLLAGYTQQNFFFNTISGNRRDFPSNDIQVLSAGTGAFTIDGNQAENSLRSFLGRANITMFDKYLITATIRRDGSSRFGETNRFGNFPSLAFGWNLDQENFLKDSKLISGLKLRTSWGQLGNQDIGNYSNQTVVSTSSRYFFGADALAPAAVVNSLGNPNLRWERTTQTNIGVDLSLLQNKITFTADYWVKNTDGILVRTPISTVTGFARDSGPYQNAAELQNKGLEFLLGYRGDVGELKYGVSANLSSVRNKVLSLGAGSSIINLLENVYYSGTFVRTMPGMPMSHFYGHISDGIFQTQAEINAHASQPGAKPGDVRFRDINGDGKVDANDRTNIGDPWADFDYGFSADASWKGFDVNMSFYGTSGKQLYDGQGVYLETMQGEWNNKTTVLNRWKGPGTSNTLPRAVRGDTNQNNRGQSRYVLDADFLRMQNFQIGYTLPQGMIKRIGARNARVYFNGQNLFTITKYPNYNADTLGGLGFNDDSMSPLGFGVDTGSTPIPSVYSLGVNLTF</sequence>
<dbReference type="InterPro" id="IPR012910">
    <property type="entry name" value="Plug_dom"/>
</dbReference>
<keyword evidence="5 7" id="KW-0472">Membrane</keyword>
<dbReference type="Pfam" id="PF07660">
    <property type="entry name" value="STN"/>
    <property type="match status" value="1"/>
</dbReference>
<dbReference type="Gene3D" id="2.40.170.20">
    <property type="entry name" value="TonB-dependent receptor, beta-barrel domain"/>
    <property type="match status" value="1"/>
</dbReference>
<keyword evidence="2 7" id="KW-0813">Transport</keyword>
<evidence type="ECO:0000313" key="12">
    <source>
        <dbReference type="EMBL" id="SDM39521.1"/>
    </source>
</evidence>
<evidence type="ECO:0000256" key="9">
    <source>
        <dbReference type="SAM" id="SignalP"/>
    </source>
</evidence>
<feature type="domain" description="Secretin/TonB short N-terminal" evidence="10">
    <location>
        <begin position="48"/>
        <end position="99"/>
    </location>
</feature>
<evidence type="ECO:0000256" key="6">
    <source>
        <dbReference type="ARBA" id="ARBA00023237"/>
    </source>
</evidence>
<evidence type="ECO:0000256" key="8">
    <source>
        <dbReference type="SAM" id="MobiDB-lite"/>
    </source>
</evidence>
<dbReference type="FunFam" id="2.170.130.10:FF:000008">
    <property type="entry name" value="SusC/RagA family TonB-linked outer membrane protein"/>
    <property type="match status" value="1"/>
</dbReference>
<keyword evidence="6 7" id="KW-0998">Cell outer membrane</keyword>
<dbReference type="InterPro" id="IPR023997">
    <property type="entry name" value="TonB-dep_OMP_SusC/RagA_CS"/>
</dbReference>
<feature type="region of interest" description="Disordered" evidence="8">
    <location>
        <begin position="998"/>
        <end position="1020"/>
    </location>
</feature>
<dbReference type="InterPro" id="IPR011662">
    <property type="entry name" value="Secretin/TonB_short_N"/>
</dbReference>
<dbReference type="Gene3D" id="3.55.50.30">
    <property type="match status" value="1"/>
</dbReference>
<dbReference type="NCBIfam" id="TIGR04057">
    <property type="entry name" value="SusC_RagA_signa"/>
    <property type="match status" value="1"/>
</dbReference>
<evidence type="ECO:0000256" key="1">
    <source>
        <dbReference type="ARBA" id="ARBA00004571"/>
    </source>
</evidence>
<dbReference type="NCBIfam" id="TIGR04056">
    <property type="entry name" value="OMP_RagA_SusC"/>
    <property type="match status" value="1"/>
</dbReference>
<feature type="domain" description="TonB-dependent receptor plug" evidence="11">
    <location>
        <begin position="212"/>
        <end position="319"/>
    </location>
</feature>